<comment type="caution">
    <text evidence="2">The sequence shown here is derived from an EMBL/GenBank/DDBJ whole genome shotgun (WGS) entry which is preliminary data.</text>
</comment>
<keyword evidence="2" id="KW-0808">Transferase</keyword>
<dbReference type="Gene3D" id="3.90.550.10">
    <property type="entry name" value="Spore Coat Polysaccharide Biosynthesis Protein SpsA, Chain A"/>
    <property type="match status" value="1"/>
</dbReference>
<proteinExistence type="predicted"/>
<dbReference type="RefSeq" id="WP_129519879.1">
    <property type="nucleotide sequence ID" value="NZ_SDPN01000007.1"/>
</dbReference>
<dbReference type="SUPFAM" id="SSF53448">
    <property type="entry name" value="Nucleotide-diphospho-sugar transferases"/>
    <property type="match status" value="1"/>
</dbReference>
<evidence type="ECO:0000259" key="1">
    <source>
        <dbReference type="Pfam" id="PF00535"/>
    </source>
</evidence>
<dbReference type="PANTHER" id="PTHR43685">
    <property type="entry name" value="GLYCOSYLTRANSFERASE"/>
    <property type="match status" value="1"/>
</dbReference>
<dbReference type="EMBL" id="SDPN01000007">
    <property type="protein sequence ID" value="RXZ72059.1"/>
    <property type="molecule type" value="Genomic_DNA"/>
</dbReference>
<accession>A0A4Q2L3D1</accession>
<dbReference type="InterPro" id="IPR050834">
    <property type="entry name" value="Glycosyltransf_2"/>
</dbReference>
<dbReference type="InterPro" id="IPR029044">
    <property type="entry name" value="Nucleotide-diphossugar_trans"/>
</dbReference>
<dbReference type="Proteomes" id="UP000293865">
    <property type="component" value="Unassembled WGS sequence"/>
</dbReference>
<keyword evidence="3" id="KW-1185">Reference proteome</keyword>
<organism evidence="2 3">
    <name type="scientific">Agromyces albus</name>
    <dbReference type="NCBI Taxonomy" id="205332"/>
    <lineage>
        <taxon>Bacteria</taxon>
        <taxon>Bacillati</taxon>
        <taxon>Actinomycetota</taxon>
        <taxon>Actinomycetes</taxon>
        <taxon>Micrococcales</taxon>
        <taxon>Microbacteriaceae</taxon>
        <taxon>Agromyces</taxon>
    </lineage>
</organism>
<dbReference type="GO" id="GO:0016740">
    <property type="term" value="F:transferase activity"/>
    <property type="evidence" value="ECO:0007669"/>
    <property type="project" value="UniProtKB-KW"/>
</dbReference>
<dbReference type="InterPro" id="IPR001173">
    <property type="entry name" value="Glyco_trans_2-like"/>
</dbReference>
<dbReference type="AlphaFoldDB" id="A0A4Q2L3D1"/>
<dbReference type="PANTHER" id="PTHR43685:SF2">
    <property type="entry name" value="GLYCOSYLTRANSFERASE 2-LIKE DOMAIN-CONTAINING PROTEIN"/>
    <property type="match status" value="1"/>
</dbReference>
<dbReference type="Pfam" id="PF00535">
    <property type="entry name" value="Glycos_transf_2"/>
    <property type="match status" value="1"/>
</dbReference>
<reference evidence="2 3" key="1">
    <citation type="submission" date="2019-01" db="EMBL/GenBank/DDBJ databases">
        <title>Agromyces.</title>
        <authorList>
            <person name="Li J."/>
        </authorList>
    </citation>
    <scope>NUCLEOTIDE SEQUENCE [LARGE SCALE GENOMIC DNA]</scope>
    <source>
        <strain evidence="2 3">DSM 15934</strain>
    </source>
</reference>
<feature type="domain" description="Glycosyltransferase 2-like" evidence="1">
    <location>
        <begin position="5"/>
        <end position="122"/>
    </location>
</feature>
<name>A0A4Q2L3D1_9MICO</name>
<sequence>MTFDIMMPFYGRIDHFRIAVESVLAQTDPDWRLVVIDDHYPDASAGEWLVGLGDRRIEYVRNTENLGINANFQEAVDRSTAEWFTIFGCDDALHPGYVEHMRSLAASFPDAAMLHPGVRIIDEDGAAVRTLVDSAKSFYRPKASPPIVLSGEQLATSVTRGNWMNFPSVAWHGPRTRATGFRAGYEVVQDLALVLDLCEAGGSLVVDDTVEFDYRRHAGSVSSWKAVDGSRFREEDEFFAELAERFEGRGWHLAARAARFHLSSRVNALTRIPSALRAQDASGLRILIGHAFGRSR</sequence>
<dbReference type="OrthoDB" id="3177103at2"/>
<protein>
    <submittedName>
        <fullName evidence="2">Glycosyltransferase</fullName>
    </submittedName>
</protein>
<gene>
    <name evidence="2" type="ORF">ESP51_05420</name>
</gene>
<evidence type="ECO:0000313" key="3">
    <source>
        <dbReference type="Proteomes" id="UP000293865"/>
    </source>
</evidence>
<evidence type="ECO:0000313" key="2">
    <source>
        <dbReference type="EMBL" id="RXZ72059.1"/>
    </source>
</evidence>